<dbReference type="EMBL" id="MU007009">
    <property type="protein sequence ID" value="KAF2436742.1"/>
    <property type="molecule type" value="Genomic_DNA"/>
</dbReference>
<comment type="caution">
    <text evidence="2">The sequence shown here is derived from an EMBL/GenBank/DDBJ whole genome shotgun (WGS) entry which is preliminary data.</text>
</comment>
<feature type="compositionally biased region" description="Basic and acidic residues" evidence="1">
    <location>
        <begin position="184"/>
        <end position="194"/>
    </location>
</feature>
<proteinExistence type="predicted"/>
<protein>
    <submittedName>
        <fullName evidence="2">Uncharacterized protein</fullName>
    </submittedName>
</protein>
<sequence>MAPVRRYLRITRFSVLECRIYIDGSPSESSGWLIRNLPRIFEAIRHKVLPNLREEKARAKAKGKGRAKAIKDVVIKDDFEVSIYLKDQSSRHSIVTKHKTFGDKPQLKSNSTRLTGWLNSGTNDRPIDVDENQDELELLVEEEDDEDTMVLAEIPEASPRPKNLQTGKDKDEALFVHSSDSEDDLSRIQAEPRARWQNQEPLNAVHGKGEEEEQGGGDDKKKLGLQTTYEGFAIYGRILCLVVKRKGATAVQKGNTGGPAMMENWVSTQVAQEMGIDQDSL</sequence>
<evidence type="ECO:0000313" key="2">
    <source>
        <dbReference type="EMBL" id="KAF2436742.1"/>
    </source>
</evidence>
<reference evidence="2" key="1">
    <citation type="journal article" date="2020" name="Stud. Mycol.">
        <title>101 Dothideomycetes genomes: a test case for predicting lifestyles and emergence of pathogens.</title>
        <authorList>
            <person name="Haridas S."/>
            <person name="Albert R."/>
            <person name="Binder M."/>
            <person name="Bloem J."/>
            <person name="Labutti K."/>
            <person name="Salamov A."/>
            <person name="Andreopoulos B."/>
            <person name="Baker S."/>
            <person name="Barry K."/>
            <person name="Bills G."/>
            <person name="Bluhm B."/>
            <person name="Cannon C."/>
            <person name="Castanera R."/>
            <person name="Culley D."/>
            <person name="Daum C."/>
            <person name="Ezra D."/>
            <person name="Gonzalez J."/>
            <person name="Henrissat B."/>
            <person name="Kuo A."/>
            <person name="Liang C."/>
            <person name="Lipzen A."/>
            <person name="Lutzoni F."/>
            <person name="Magnuson J."/>
            <person name="Mondo S."/>
            <person name="Nolan M."/>
            <person name="Ohm R."/>
            <person name="Pangilinan J."/>
            <person name="Park H.-J."/>
            <person name="Ramirez L."/>
            <person name="Alfaro M."/>
            <person name="Sun H."/>
            <person name="Tritt A."/>
            <person name="Yoshinaga Y."/>
            <person name="Zwiers L.-H."/>
            <person name="Turgeon B."/>
            <person name="Goodwin S."/>
            <person name="Spatafora J."/>
            <person name="Crous P."/>
            <person name="Grigoriev I."/>
        </authorList>
    </citation>
    <scope>NUCLEOTIDE SEQUENCE</scope>
    <source>
        <strain evidence="2">CBS 130266</strain>
    </source>
</reference>
<feature type="region of interest" description="Disordered" evidence="1">
    <location>
        <begin position="155"/>
        <end position="223"/>
    </location>
</feature>
<evidence type="ECO:0000256" key="1">
    <source>
        <dbReference type="SAM" id="MobiDB-lite"/>
    </source>
</evidence>
<name>A0A9P4P3R0_9PEZI</name>
<dbReference type="AlphaFoldDB" id="A0A9P4P3R0"/>
<keyword evidence="3" id="KW-1185">Reference proteome</keyword>
<accession>A0A9P4P3R0</accession>
<dbReference type="PANTHER" id="PTHR40635:SF1">
    <property type="match status" value="1"/>
</dbReference>
<evidence type="ECO:0000313" key="3">
    <source>
        <dbReference type="Proteomes" id="UP000800235"/>
    </source>
</evidence>
<dbReference type="PANTHER" id="PTHR40635">
    <property type="match status" value="1"/>
</dbReference>
<dbReference type="Proteomes" id="UP000800235">
    <property type="component" value="Unassembled WGS sequence"/>
</dbReference>
<gene>
    <name evidence="2" type="ORF">EJ08DRAFT_666927</name>
</gene>
<dbReference type="OrthoDB" id="5374757at2759"/>
<organism evidence="2 3">
    <name type="scientific">Tothia fuscella</name>
    <dbReference type="NCBI Taxonomy" id="1048955"/>
    <lineage>
        <taxon>Eukaryota</taxon>
        <taxon>Fungi</taxon>
        <taxon>Dikarya</taxon>
        <taxon>Ascomycota</taxon>
        <taxon>Pezizomycotina</taxon>
        <taxon>Dothideomycetes</taxon>
        <taxon>Pleosporomycetidae</taxon>
        <taxon>Venturiales</taxon>
        <taxon>Cylindrosympodiaceae</taxon>
        <taxon>Tothia</taxon>
    </lineage>
</organism>